<evidence type="ECO:0000313" key="3">
    <source>
        <dbReference type="Proteomes" id="UP000015530"/>
    </source>
</evidence>
<sequence>MLNIVFAAAQSLTVEEVNIALAVAPYGDDSGDGSPERHPGRRTKLTTDDVEYGLVYPLENHLKHVCGLFIRTIKKKVYPVHETAREFLFALKTSAVEIKRSTIPLLGPPHESQLHHFQHNFSLVNANTLLLNICVAFLSCLAKPSKTSPPGEVSPETEPFRSALSWTIHYHRTKRLLEKRENRYYQNLCHPLLPGFDCWMQELWDPNHTMAKNQVSHPPGAPDDIQDYYIEYFNLETHSSSSYGAGLDNKHDSAISDFESCEDEPSDASETSLN</sequence>
<gene>
    <name evidence="2" type="ORF">CGLO_05230</name>
</gene>
<dbReference type="EMBL" id="AMYD01001043">
    <property type="protein sequence ID" value="EQB54889.1"/>
    <property type="molecule type" value="Genomic_DNA"/>
</dbReference>
<comment type="caution">
    <text evidence="2">The sequence shown here is derived from an EMBL/GenBank/DDBJ whole genome shotgun (WGS) entry which is preliminary data.</text>
</comment>
<name>T0KS05_COLGC</name>
<organism evidence="2 3">
    <name type="scientific">Colletotrichum gloeosporioides (strain Cg-14)</name>
    <name type="common">Anthracnose fungus</name>
    <name type="synonym">Glomerella cingulata</name>
    <dbReference type="NCBI Taxonomy" id="1237896"/>
    <lineage>
        <taxon>Eukaryota</taxon>
        <taxon>Fungi</taxon>
        <taxon>Dikarya</taxon>
        <taxon>Ascomycota</taxon>
        <taxon>Pezizomycotina</taxon>
        <taxon>Sordariomycetes</taxon>
        <taxon>Hypocreomycetidae</taxon>
        <taxon>Glomerellales</taxon>
        <taxon>Glomerellaceae</taxon>
        <taxon>Colletotrichum</taxon>
        <taxon>Colletotrichum gloeosporioides species complex</taxon>
    </lineage>
</organism>
<dbReference type="OrthoDB" id="5243026at2759"/>
<evidence type="ECO:0000313" key="2">
    <source>
        <dbReference type="EMBL" id="EQB54889.1"/>
    </source>
</evidence>
<proteinExistence type="predicted"/>
<feature type="region of interest" description="Disordered" evidence="1">
    <location>
        <begin position="255"/>
        <end position="274"/>
    </location>
</feature>
<accession>T0KS05</accession>
<evidence type="ECO:0000256" key="1">
    <source>
        <dbReference type="SAM" id="MobiDB-lite"/>
    </source>
</evidence>
<dbReference type="HOGENOM" id="CLU_1015679_0_0_1"/>
<dbReference type="Proteomes" id="UP000015530">
    <property type="component" value="Unassembled WGS sequence"/>
</dbReference>
<protein>
    <submittedName>
        <fullName evidence="2">Uncharacterized protein</fullName>
    </submittedName>
</protein>
<reference evidence="3" key="1">
    <citation type="journal article" date="2013" name="Mol. Plant Microbe Interact.">
        <title>Global aspects of pacC regulation of pathogenicity genes in Colletotrichum gloeosporioides as revealed by transcriptome analysis.</title>
        <authorList>
            <person name="Alkan N."/>
            <person name="Meng X."/>
            <person name="Friedlander G."/>
            <person name="Reuveni E."/>
            <person name="Sukno S."/>
            <person name="Sherman A."/>
            <person name="Thon M."/>
            <person name="Fluhr R."/>
            <person name="Prusky D."/>
        </authorList>
    </citation>
    <scope>NUCLEOTIDE SEQUENCE [LARGE SCALE GENOMIC DNA]</scope>
    <source>
        <strain evidence="3">Cg-14</strain>
    </source>
</reference>
<dbReference type="AlphaFoldDB" id="T0KS05"/>